<reference evidence="5 6" key="1">
    <citation type="submission" date="2008-03" db="EMBL/GenBank/DDBJ databases">
        <title>Sequencing of the draft genome and assembly of Burkholderia ambifaria IOP40-10.</title>
        <authorList>
            <consortium name="US DOE Joint Genome Institute (JGI-PGF)"/>
            <person name="Copeland A."/>
            <person name="Lucas S."/>
            <person name="Lapidus A."/>
            <person name="Glavina del Rio T."/>
            <person name="Dalin E."/>
            <person name="Tice H."/>
            <person name="Bruce D."/>
            <person name="Goodwin L."/>
            <person name="Pitluck S."/>
            <person name="Larimer F."/>
            <person name="Land M.L."/>
            <person name="Hauser L."/>
            <person name="Tiedje J."/>
            <person name="Richardson P."/>
        </authorList>
    </citation>
    <scope>NUCLEOTIDE SEQUENCE [LARGE SCALE GENOMIC DNA]</scope>
    <source>
        <strain evidence="5 6">IOP40-10</strain>
    </source>
</reference>
<accession>B1FS75</accession>
<dbReference type="GO" id="GO:0019867">
    <property type="term" value="C:outer membrane"/>
    <property type="evidence" value="ECO:0007669"/>
    <property type="project" value="InterPro"/>
</dbReference>
<evidence type="ECO:0000256" key="1">
    <source>
        <dbReference type="ARBA" id="ARBA00022729"/>
    </source>
</evidence>
<dbReference type="Pfam" id="PF05420">
    <property type="entry name" value="BCSC_C"/>
    <property type="match status" value="1"/>
</dbReference>
<feature type="domain" description="Cellulose synthase operon C C-terminal" evidence="4">
    <location>
        <begin position="2"/>
        <end position="41"/>
    </location>
</feature>
<organism evidence="5 6">
    <name type="scientific">Burkholderia ambifaria IOP40-10</name>
    <dbReference type="NCBI Taxonomy" id="396596"/>
    <lineage>
        <taxon>Bacteria</taxon>
        <taxon>Pseudomonadati</taxon>
        <taxon>Pseudomonadota</taxon>
        <taxon>Betaproteobacteria</taxon>
        <taxon>Burkholderiales</taxon>
        <taxon>Burkholderiaceae</taxon>
        <taxon>Burkholderia</taxon>
        <taxon>Burkholderia cepacia complex</taxon>
    </lineage>
</organism>
<gene>
    <name evidence="5" type="ORF">BamIOP4010DRAFT_6888</name>
</gene>
<dbReference type="Proteomes" id="UP000005463">
    <property type="component" value="Unassembled WGS sequence"/>
</dbReference>
<dbReference type="AlphaFoldDB" id="B1FS75"/>
<evidence type="ECO:0000259" key="4">
    <source>
        <dbReference type="Pfam" id="PF05420"/>
    </source>
</evidence>
<evidence type="ECO:0000256" key="3">
    <source>
        <dbReference type="ARBA" id="ARBA00022803"/>
    </source>
</evidence>
<name>B1FS75_9BURK</name>
<protein>
    <submittedName>
        <fullName evidence="5">Cellulose synthase operon C domain protein</fullName>
    </submittedName>
</protein>
<keyword evidence="2" id="KW-0677">Repeat</keyword>
<evidence type="ECO:0000313" key="6">
    <source>
        <dbReference type="Proteomes" id="UP000005463"/>
    </source>
</evidence>
<comment type="caution">
    <text evidence="5">The sequence shown here is derived from an EMBL/GenBank/DDBJ whole genome shotgun (WGS) entry which is preliminary data.</text>
</comment>
<dbReference type="EMBL" id="ABLC01000537">
    <property type="protein sequence ID" value="EDS99597.1"/>
    <property type="molecule type" value="Genomic_DNA"/>
</dbReference>
<evidence type="ECO:0000256" key="2">
    <source>
        <dbReference type="ARBA" id="ARBA00022737"/>
    </source>
</evidence>
<sequence>MNGIVEYRVNPHLSVGAQLHVDRSHDYAPSSALVYLRYAFDARAQRSWLVTPTPVRLYSDY</sequence>
<keyword evidence="1" id="KW-0732">Signal</keyword>
<evidence type="ECO:0000313" key="5">
    <source>
        <dbReference type="EMBL" id="EDS99597.1"/>
    </source>
</evidence>
<dbReference type="GO" id="GO:0030244">
    <property type="term" value="P:cellulose biosynthetic process"/>
    <property type="evidence" value="ECO:0007669"/>
    <property type="project" value="InterPro"/>
</dbReference>
<keyword evidence="3" id="KW-0802">TPR repeat</keyword>
<dbReference type="PATRIC" id="fig|396596.7.peg.131"/>
<dbReference type="InterPro" id="IPR008410">
    <property type="entry name" value="BCSC_C"/>
</dbReference>
<proteinExistence type="predicted"/>